<proteinExistence type="predicted"/>
<keyword evidence="4" id="KW-1185">Reference proteome</keyword>
<dbReference type="InterPro" id="IPR006680">
    <property type="entry name" value="Amidohydro-rel"/>
</dbReference>
<gene>
    <name evidence="3" type="ORF">ACFO3Q_12025</name>
</gene>
<dbReference type="SUPFAM" id="SSF51338">
    <property type="entry name" value="Composite domain of metallo-dependent hydrolases"/>
    <property type="match status" value="1"/>
</dbReference>
<organism evidence="3 4">
    <name type="scientific">Coralloluteibacterium thermophilum</name>
    <dbReference type="NCBI Taxonomy" id="2707049"/>
    <lineage>
        <taxon>Bacteria</taxon>
        <taxon>Pseudomonadati</taxon>
        <taxon>Pseudomonadota</taxon>
        <taxon>Gammaproteobacteria</taxon>
        <taxon>Lysobacterales</taxon>
        <taxon>Lysobacteraceae</taxon>
        <taxon>Coralloluteibacterium</taxon>
    </lineage>
</organism>
<feature type="chain" id="PRO_5046831654" evidence="1">
    <location>
        <begin position="23"/>
        <end position="448"/>
    </location>
</feature>
<sequence>MHARPLSRLLALLAALALPAGAATVIEGARVFDGERDLGEATILVEDGRIAAIGAPGTVQVPDGAERIDYSGRHIVPGLVANHAHVGNVSGTEHGSRFYTRENILAQLAQYQAFGVTTVVALGLNPPPFAEIRDAVNADPRLGASLFGAGRGVGAPDGAPPADRMNLAPGAAARAQTAEDAREAVRQAKAEGADIVKLWVDDLGGSAPMMQDEVYRAAIAEAHAQGLKVAAHIHDLEPARALAEAGVDIIAHGVRDQPVDPAFVALLRERGIGYIPTVNIDEANYLYAERPEMLEDPFFLAALSPALRARFEDPEWRRTTLEGAGVADARAAVRTNLRNLATLHAGGVTLGFGTDSGATAVRIPGFAEHRELELMTQAGLTPTEALQVATRNAAALMGFEDRGLLAPGRRADFVVLGADPAADILNTRRIEAVWQQGRRVAGRVGDEE</sequence>
<dbReference type="Gene3D" id="2.30.40.10">
    <property type="entry name" value="Urease, subunit C, domain 1"/>
    <property type="match status" value="1"/>
</dbReference>
<evidence type="ECO:0000313" key="4">
    <source>
        <dbReference type="Proteomes" id="UP001595892"/>
    </source>
</evidence>
<keyword evidence="1" id="KW-0732">Signal</keyword>
<reference evidence="4" key="1">
    <citation type="journal article" date="2019" name="Int. J. Syst. Evol. Microbiol.">
        <title>The Global Catalogue of Microorganisms (GCM) 10K type strain sequencing project: providing services to taxonomists for standard genome sequencing and annotation.</title>
        <authorList>
            <consortium name="The Broad Institute Genomics Platform"/>
            <consortium name="The Broad Institute Genome Sequencing Center for Infectious Disease"/>
            <person name="Wu L."/>
            <person name="Ma J."/>
        </authorList>
    </citation>
    <scope>NUCLEOTIDE SEQUENCE [LARGE SCALE GENOMIC DNA]</scope>
    <source>
        <strain evidence="4">CGMCC 1.13574</strain>
    </source>
</reference>
<evidence type="ECO:0000256" key="1">
    <source>
        <dbReference type="SAM" id="SignalP"/>
    </source>
</evidence>
<dbReference type="SUPFAM" id="SSF51556">
    <property type="entry name" value="Metallo-dependent hydrolases"/>
    <property type="match status" value="1"/>
</dbReference>
<dbReference type="InterPro" id="IPR032466">
    <property type="entry name" value="Metal_Hydrolase"/>
</dbReference>
<dbReference type="Proteomes" id="UP001595892">
    <property type="component" value="Unassembled WGS sequence"/>
</dbReference>
<protein>
    <submittedName>
        <fullName evidence="3">Amidohydrolase family protein</fullName>
    </submittedName>
</protein>
<dbReference type="InterPro" id="IPR051781">
    <property type="entry name" value="Metallo-dep_Hydrolase"/>
</dbReference>
<dbReference type="Pfam" id="PF01979">
    <property type="entry name" value="Amidohydro_1"/>
    <property type="match status" value="1"/>
</dbReference>
<accession>A0ABV9NN44</accession>
<feature type="signal peptide" evidence="1">
    <location>
        <begin position="1"/>
        <end position="22"/>
    </location>
</feature>
<evidence type="ECO:0000259" key="2">
    <source>
        <dbReference type="Pfam" id="PF01979"/>
    </source>
</evidence>
<comment type="caution">
    <text evidence="3">The sequence shown here is derived from an EMBL/GenBank/DDBJ whole genome shotgun (WGS) entry which is preliminary data.</text>
</comment>
<name>A0ABV9NN44_9GAMM</name>
<dbReference type="RefSeq" id="WP_377004964.1">
    <property type="nucleotide sequence ID" value="NZ_JBHSGG010000033.1"/>
</dbReference>
<dbReference type="EMBL" id="JBHSGG010000033">
    <property type="protein sequence ID" value="MFC4728895.1"/>
    <property type="molecule type" value="Genomic_DNA"/>
</dbReference>
<evidence type="ECO:0000313" key="3">
    <source>
        <dbReference type="EMBL" id="MFC4728895.1"/>
    </source>
</evidence>
<dbReference type="PANTHER" id="PTHR43135:SF3">
    <property type="entry name" value="ALPHA-D-RIBOSE 1-METHYLPHOSPHONATE 5-TRIPHOSPHATE DIPHOSPHATASE"/>
    <property type="match status" value="1"/>
</dbReference>
<dbReference type="InterPro" id="IPR011059">
    <property type="entry name" value="Metal-dep_hydrolase_composite"/>
</dbReference>
<feature type="domain" description="Amidohydrolase-related" evidence="2">
    <location>
        <begin position="75"/>
        <end position="439"/>
    </location>
</feature>
<dbReference type="Gene3D" id="3.20.20.140">
    <property type="entry name" value="Metal-dependent hydrolases"/>
    <property type="match status" value="1"/>
</dbReference>
<dbReference type="PANTHER" id="PTHR43135">
    <property type="entry name" value="ALPHA-D-RIBOSE 1-METHYLPHOSPHONATE 5-TRIPHOSPHATE DIPHOSPHATASE"/>
    <property type="match status" value="1"/>
</dbReference>